<dbReference type="OrthoDB" id="6076970at2759"/>
<dbReference type="PANTHER" id="PTHR10489:SF932">
    <property type="entry name" value="G-PROTEIN COUPLED RECEPTORS FAMILY 1 PROFILE DOMAIN-CONTAINING PROTEIN"/>
    <property type="match status" value="1"/>
</dbReference>
<keyword evidence="7" id="KW-0807">Transducer</keyword>
<feature type="domain" description="G-protein coupled receptors family 1 profile" evidence="8">
    <location>
        <begin position="35"/>
        <end position="125"/>
    </location>
</feature>
<keyword evidence="4" id="KW-0297">G-protein coupled receptor</keyword>
<dbReference type="Proteomes" id="UP000053766">
    <property type="component" value="Unassembled WGS sequence"/>
</dbReference>
<dbReference type="Pfam" id="PF00001">
    <property type="entry name" value="7tm_1"/>
    <property type="match status" value="1"/>
</dbReference>
<keyword evidence="3" id="KW-1133">Transmembrane helix</keyword>
<evidence type="ECO:0000256" key="5">
    <source>
        <dbReference type="ARBA" id="ARBA00023136"/>
    </source>
</evidence>
<evidence type="ECO:0000256" key="3">
    <source>
        <dbReference type="ARBA" id="ARBA00022989"/>
    </source>
</evidence>
<evidence type="ECO:0000313" key="10">
    <source>
        <dbReference type="Proteomes" id="UP000053766"/>
    </source>
</evidence>
<evidence type="ECO:0000256" key="7">
    <source>
        <dbReference type="ARBA" id="ARBA00023224"/>
    </source>
</evidence>
<protein>
    <recommendedName>
        <fullName evidence="8">G-protein coupled receptors family 1 profile domain-containing protein</fullName>
    </recommendedName>
</protein>
<reference evidence="10" key="2">
    <citation type="journal article" date="2016" name="Sci. Rep.">
        <title>Dictyocaulus viviparus genome, variome and transcriptome elucidate lungworm biology and support future intervention.</title>
        <authorList>
            <person name="McNulty S.N."/>
            <person name="Strube C."/>
            <person name="Rosa B.A."/>
            <person name="Martin J.C."/>
            <person name="Tyagi R."/>
            <person name="Choi Y.J."/>
            <person name="Wang Q."/>
            <person name="Hallsworth Pepin K."/>
            <person name="Zhang X."/>
            <person name="Ozersky P."/>
            <person name="Wilson R.K."/>
            <person name="Sternberg P.W."/>
            <person name="Gasser R.B."/>
            <person name="Mitreva M."/>
        </authorList>
    </citation>
    <scope>NUCLEOTIDE SEQUENCE [LARGE SCALE GENOMIC DNA]</scope>
    <source>
        <strain evidence="10">HannoverDv2000</strain>
    </source>
</reference>
<keyword evidence="5" id="KW-0472">Membrane</keyword>
<accession>A0A0D8Y032</accession>
<dbReference type="GO" id="GO:0016020">
    <property type="term" value="C:membrane"/>
    <property type="evidence" value="ECO:0007669"/>
    <property type="project" value="UniProtKB-SubCell"/>
</dbReference>
<reference evidence="9 10" key="1">
    <citation type="submission" date="2013-11" db="EMBL/GenBank/DDBJ databases">
        <title>Draft genome of the bovine lungworm Dictyocaulus viviparus.</title>
        <authorList>
            <person name="Mitreva M."/>
        </authorList>
    </citation>
    <scope>NUCLEOTIDE SEQUENCE [LARGE SCALE GENOMIC DNA]</scope>
    <source>
        <strain evidence="9 10">HannoverDv2000</strain>
    </source>
</reference>
<gene>
    <name evidence="9" type="ORF">DICVIV_05932</name>
</gene>
<name>A0A0D8Y032_DICVI</name>
<keyword evidence="6" id="KW-0675">Receptor</keyword>
<dbReference type="SUPFAM" id="SSF81321">
    <property type="entry name" value="Family A G protein-coupled receptor-like"/>
    <property type="match status" value="1"/>
</dbReference>
<keyword evidence="10" id="KW-1185">Reference proteome</keyword>
<proteinExistence type="predicted"/>
<evidence type="ECO:0000256" key="6">
    <source>
        <dbReference type="ARBA" id="ARBA00023170"/>
    </source>
</evidence>
<dbReference type="STRING" id="29172.A0A0D8Y032"/>
<organism evidence="9 10">
    <name type="scientific">Dictyocaulus viviparus</name>
    <name type="common">Bovine lungworm</name>
    <dbReference type="NCBI Taxonomy" id="29172"/>
    <lineage>
        <taxon>Eukaryota</taxon>
        <taxon>Metazoa</taxon>
        <taxon>Ecdysozoa</taxon>
        <taxon>Nematoda</taxon>
        <taxon>Chromadorea</taxon>
        <taxon>Rhabditida</taxon>
        <taxon>Rhabditina</taxon>
        <taxon>Rhabditomorpha</taxon>
        <taxon>Strongyloidea</taxon>
        <taxon>Metastrongylidae</taxon>
        <taxon>Dictyocaulus</taxon>
    </lineage>
</organism>
<dbReference type="PROSITE" id="PS00237">
    <property type="entry name" value="G_PROTEIN_RECEP_F1_1"/>
    <property type="match status" value="1"/>
</dbReference>
<evidence type="ECO:0000256" key="4">
    <source>
        <dbReference type="ARBA" id="ARBA00023040"/>
    </source>
</evidence>
<comment type="subcellular location">
    <subcellularLocation>
        <location evidence="1">Membrane</location>
        <topology evidence="1">Multi-pass membrane protein</topology>
    </subcellularLocation>
</comment>
<sequence length="192" mass="22558">MRREDNRWTKRTVEWYPREYKRLPGRPPARWADVFEANVVKLYSQPRTISRLRNEPHQCRLSFVDLVVILHLPFLVVDLLKGEWLFGTAMCKLYWFGESISKLLSSFIMTVLSWDRYLAVCSPVKVDKCYSKFQKTVRTLCGLCAILYEVTEMLSRQHIIALGHHVGFTGKSLKNGDVTLKTKIEWESYIPR</sequence>
<dbReference type="InterPro" id="IPR000276">
    <property type="entry name" value="GPCR_Rhodpsn"/>
</dbReference>
<dbReference type="InterPro" id="IPR050119">
    <property type="entry name" value="CCR1-9-like"/>
</dbReference>
<dbReference type="Gene3D" id="1.20.1070.10">
    <property type="entry name" value="Rhodopsin 7-helix transmembrane proteins"/>
    <property type="match status" value="1"/>
</dbReference>
<evidence type="ECO:0000256" key="1">
    <source>
        <dbReference type="ARBA" id="ARBA00004141"/>
    </source>
</evidence>
<evidence type="ECO:0000313" key="9">
    <source>
        <dbReference type="EMBL" id="KJH47956.1"/>
    </source>
</evidence>
<dbReference type="AlphaFoldDB" id="A0A0D8Y032"/>
<dbReference type="PANTHER" id="PTHR10489">
    <property type="entry name" value="CELL ADHESION MOLECULE"/>
    <property type="match status" value="1"/>
</dbReference>
<dbReference type="PROSITE" id="PS50262">
    <property type="entry name" value="G_PROTEIN_RECEP_F1_2"/>
    <property type="match status" value="1"/>
</dbReference>
<evidence type="ECO:0000256" key="2">
    <source>
        <dbReference type="ARBA" id="ARBA00022692"/>
    </source>
</evidence>
<keyword evidence="2" id="KW-0812">Transmembrane</keyword>
<dbReference type="CDD" id="cd00637">
    <property type="entry name" value="7tm_classA_rhodopsin-like"/>
    <property type="match status" value="1"/>
</dbReference>
<evidence type="ECO:0000259" key="8">
    <source>
        <dbReference type="PROSITE" id="PS50262"/>
    </source>
</evidence>
<dbReference type="EMBL" id="KN716286">
    <property type="protein sequence ID" value="KJH47956.1"/>
    <property type="molecule type" value="Genomic_DNA"/>
</dbReference>
<dbReference type="InterPro" id="IPR017452">
    <property type="entry name" value="GPCR_Rhodpsn_7TM"/>
</dbReference>
<dbReference type="GO" id="GO:0004930">
    <property type="term" value="F:G protein-coupled receptor activity"/>
    <property type="evidence" value="ECO:0007669"/>
    <property type="project" value="UniProtKB-KW"/>
</dbReference>